<gene>
    <name evidence="3" type="ORF">FOA19_01515</name>
</gene>
<name>A0A5B6TG76_9BACT</name>
<dbReference type="EMBL" id="VKKY01000001">
    <property type="protein sequence ID" value="KAA3439391.1"/>
    <property type="molecule type" value="Genomic_DNA"/>
</dbReference>
<evidence type="ECO:0000313" key="4">
    <source>
        <dbReference type="Proteomes" id="UP000324133"/>
    </source>
</evidence>
<proteinExistence type="predicted"/>
<dbReference type="Pfam" id="PF04264">
    <property type="entry name" value="YceI"/>
    <property type="match status" value="1"/>
</dbReference>
<keyword evidence="1" id="KW-0732">Signal</keyword>
<dbReference type="InterPro" id="IPR007372">
    <property type="entry name" value="Lipid/polyisoprenoid-bd_YceI"/>
</dbReference>
<dbReference type="Proteomes" id="UP000324133">
    <property type="component" value="Unassembled WGS sequence"/>
</dbReference>
<dbReference type="Gene3D" id="2.40.128.110">
    <property type="entry name" value="Lipid/polyisoprenoid-binding, YceI-like"/>
    <property type="match status" value="1"/>
</dbReference>
<dbReference type="SUPFAM" id="SSF101874">
    <property type="entry name" value="YceI-like"/>
    <property type="match status" value="1"/>
</dbReference>
<dbReference type="PANTHER" id="PTHR34406">
    <property type="entry name" value="PROTEIN YCEI"/>
    <property type="match status" value="1"/>
</dbReference>
<feature type="signal peptide" evidence="1">
    <location>
        <begin position="1"/>
        <end position="20"/>
    </location>
</feature>
<comment type="caution">
    <text evidence="3">The sequence shown here is derived from an EMBL/GenBank/DDBJ whole genome shotgun (WGS) entry which is preliminary data.</text>
</comment>
<sequence length="203" mass="21782">MKLRNTVLLALVALVTFAFAGKGVAYKVVTNQSKVAWKGTKVTGEHSGVINIANGQLTSDGKNILGGSFDIDMSSIVCTDITDAKMNGNLVGHLKSDDFFGTAKYPKATLVITKVTPTKTKGQYLVNGDLTIKGIKNPIQFPATIAHAGNQIKAKANIKVDRTKYDIKYGSGSFFDNLGDKAISNEFDLNVDLVAQKDLVAKR</sequence>
<dbReference type="AlphaFoldDB" id="A0A5B6TG76"/>
<evidence type="ECO:0000256" key="1">
    <source>
        <dbReference type="SAM" id="SignalP"/>
    </source>
</evidence>
<dbReference type="RefSeq" id="WP_149089035.1">
    <property type="nucleotide sequence ID" value="NZ_VKKY01000001.1"/>
</dbReference>
<feature type="domain" description="Lipid/polyisoprenoid-binding YceI-like" evidence="2">
    <location>
        <begin position="25"/>
        <end position="196"/>
    </location>
</feature>
<dbReference type="OrthoDB" id="951410at2"/>
<reference evidence="3 4" key="1">
    <citation type="submission" date="2019-07" db="EMBL/GenBank/DDBJ databases">
        <title>Rufibacter sp. nov., isolated from lake sediment.</title>
        <authorList>
            <person name="Qu J.-H."/>
        </authorList>
    </citation>
    <scope>NUCLEOTIDE SEQUENCE [LARGE SCALE GENOMIC DNA]</scope>
    <source>
        <strain evidence="3 4">NBS58-1</strain>
    </source>
</reference>
<organism evidence="3 4">
    <name type="scientific">Rufibacter hautae</name>
    <dbReference type="NCBI Taxonomy" id="2595005"/>
    <lineage>
        <taxon>Bacteria</taxon>
        <taxon>Pseudomonadati</taxon>
        <taxon>Bacteroidota</taxon>
        <taxon>Cytophagia</taxon>
        <taxon>Cytophagales</taxon>
        <taxon>Hymenobacteraceae</taxon>
        <taxon>Rufibacter</taxon>
    </lineage>
</organism>
<dbReference type="SMART" id="SM00867">
    <property type="entry name" value="YceI"/>
    <property type="match status" value="1"/>
</dbReference>
<feature type="chain" id="PRO_5023055167" evidence="1">
    <location>
        <begin position="21"/>
        <end position="203"/>
    </location>
</feature>
<evidence type="ECO:0000313" key="3">
    <source>
        <dbReference type="EMBL" id="KAA3439391.1"/>
    </source>
</evidence>
<dbReference type="PANTHER" id="PTHR34406:SF1">
    <property type="entry name" value="PROTEIN YCEI"/>
    <property type="match status" value="1"/>
</dbReference>
<keyword evidence="4" id="KW-1185">Reference proteome</keyword>
<accession>A0A5B6TG76</accession>
<evidence type="ECO:0000259" key="2">
    <source>
        <dbReference type="SMART" id="SM00867"/>
    </source>
</evidence>
<protein>
    <submittedName>
        <fullName evidence="3">YceI family protein</fullName>
    </submittedName>
</protein>
<dbReference type="InterPro" id="IPR036761">
    <property type="entry name" value="TTHA0802/YceI-like_sf"/>
</dbReference>